<organism evidence="4 5">
    <name type="scientific">Malus baccata</name>
    <name type="common">Siberian crab apple</name>
    <name type="synonym">Pyrus baccata</name>
    <dbReference type="NCBI Taxonomy" id="106549"/>
    <lineage>
        <taxon>Eukaryota</taxon>
        <taxon>Viridiplantae</taxon>
        <taxon>Streptophyta</taxon>
        <taxon>Embryophyta</taxon>
        <taxon>Tracheophyta</taxon>
        <taxon>Spermatophyta</taxon>
        <taxon>Magnoliopsida</taxon>
        <taxon>eudicotyledons</taxon>
        <taxon>Gunneridae</taxon>
        <taxon>Pentapetalae</taxon>
        <taxon>rosids</taxon>
        <taxon>fabids</taxon>
        <taxon>Rosales</taxon>
        <taxon>Rosaceae</taxon>
        <taxon>Amygdaloideae</taxon>
        <taxon>Maleae</taxon>
        <taxon>Malus</taxon>
    </lineage>
</organism>
<dbReference type="PANTHER" id="PTHR24177">
    <property type="entry name" value="CASKIN"/>
    <property type="match status" value="1"/>
</dbReference>
<gene>
    <name evidence="4" type="ORF">C1H46_006269</name>
</gene>
<feature type="repeat" description="ANK" evidence="1">
    <location>
        <begin position="265"/>
        <end position="287"/>
    </location>
</feature>
<dbReference type="SMART" id="SM00248">
    <property type="entry name" value="ANK"/>
    <property type="match status" value="3"/>
</dbReference>
<evidence type="ECO:0000256" key="2">
    <source>
        <dbReference type="SAM" id="Phobius"/>
    </source>
</evidence>
<keyword evidence="5" id="KW-1185">Reference proteome</keyword>
<keyword evidence="2" id="KW-0472">Membrane</keyword>
<dbReference type="SUPFAM" id="SSF48403">
    <property type="entry name" value="Ankyrin repeat"/>
    <property type="match status" value="1"/>
</dbReference>
<feature type="transmembrane region" description="Helical" evidence="2">
    <location>
        <begin position="715"/>
        <end position="734"/>
    </location>
</feature>
<dbReference type="Pfam" id="PF13962">
    <property type="entry name" value="PGG"/>
    <property type="match status" value="1"/>
</dbReference>
<feature type="domain" description="PGG" evidence="3">
    <location>
        <begin position="708"/>
        <end position="819"/>
    </location>
</feature>
<dbReference type="PANTHER" id="PTHR24177:SF329">
    <property type="entry name" value="ANKYRIN REPEAT PROTEIN"/>
    <property type="match status" value="1"/>
</dbReference>
<feature type="transmembrane region" description="Helical" evidence="2">
    <location>
        <begin position="828"/>
        <end position="856"/>
    </location>
</feature>
<dbReference type="PROSITE" id="PS50088">
    <property type="entry name" value="ANK_REPEAT"/>
    <property type="match status" value="1"/>
</dbReference>
<evidence type="ECO:0000313" key="4">
    <source>
        <dbReference type="EMBL" id="TQE08143.1"/>
    </source>
</evidence>
<dbReference type="InterPro" id="IPR002110">
    <property type="entry name" value="Ankyrin_rpt"/>
</dbReference>
<keyword evidence="2" id="KW-0812">Transmembrane</keyword>
<dbReference type="InterPro" id="IPR026961">
    <property type="entry name" value="PGG_dom"/>
</dbReference>
<feature type="transmembrane region" description="Helical" evidence="2">
    <location>
        <begin position="754"/>
        <end position="776"/>
    </location>
</feature>
<dbReference type="Pfam" id="PF12796">
    <property type="entry name" value="Ank_2"/>
    <property type="match status" value="1"/>
</dbReference>
<dbReference type="InterPro" id="IPR036770">
    <property type="entry name" value="Ankyrin_rpt-contain_sf"/>
</dbReference>
<protein>
    <recommendedName>
        <fullName evidence="3">PGG domain-containing protein</fullName>
    </recommendedName>
</protein>
<dbReference type="EMBL" id="VIEB01000075">
    <property type="protein sequence ID" value="TQE08143.1"/>
    <property type="molecule type" value="Genomic_DNA"/>
</dbReference>
<dbReference type="Gene3D" id="1.25.40.20">
    <property type="entry name" value="Ankyrin repeat-containing domain"/>
    <property type="match status" value="1"/>
</dbReference>
<dbReference type="STRING" id="106549.A0A540NC40"/>
<evidence type="ECO:0000313" key="5">
    <source>
        <dbReference type="Proteomes" id="UP000315295"/>
    </source>
</evidence>
<evidence type="ECO:0000259" key="3">
    <source>
        <dbReference type="Pfam" id="PF13962"/>
    </source>
</evidence>
<dbReference type="Proteomes" id="UP000315295">
    <property type="component" value="Unassembled WGS sequence"/>
</dbReference>
<sequence>MAQGVWQNMPQRVWEPSLHPSVPNTSTGPQGVWVNIPQGVLEPSLHPSVVPNTSTGPQGVWVKIPQGVLEPSLHPSVVPNTSTGPQGVWVNIPQGVSEPSLHPLVVPNTSTGPQGVWVNIPQGVLGPSLHPSVVPNTSTGPQGVWVNIPQGVLGPSLHTSVVPNTSTGPQGVWVNIPQGVLEPSLHPSVVPNTSTGPQGVWVNIPQGVSEPSLHPSVPNTSTGPQGQEYVQYKPFFEAVQAGRWETAKDFYIQHPEAVRVRHPLYGNTALHIAVEAGHVDIVKELVSLMDEADLEIKSTQVGRTALDIAAIKGITEMAQCMVTKNQKLLSIPNAFNELPIVQAYLLGHGHMARYLYSVTPLEDLMPDKGPHGASIISLCFSAKEFDVSWNLIQRCPKLAVTLNRVLFTPLEALAANPSFLSSAELNFWQQWVYDCLYIQPPPRINHICVTVQNEENPQANNGGSLFRSVGGLVERLVSHSEKQKEGLVSKIVQILGMLVTISFVVDLNSNQLSKSVYVINIWVLNVNSGIKRIYEMKIVQVNALAFLKLICEEINKDFDMQQMSYPSVRSAIFLAVRRGNVEFVTHMCKANPELLMIGEYRGLFHVAIECRQEKIYNLIYGISTKDTITNFVDVYSNNMLHMAGLLSPSAQRNQIPGAALQMQRELQWYKEVETIVPPRFLEFMNLGENLTPRELFTKNHSELLKKGEKWMKETATSYTVVGALIITIMFAAVITIPGGNGDTGFPTFNDEKLFMLFIISDAISLFSSTTATLTFLGILTSRFAEDDFLKSLPTKMIIGLATLFLAIATMMIAFSAALLIIVRGHSWIVIPTILLSSVPVTLFAWMQFPLLVRIIVSTYGKGIFNRNVKRWL</sequence>
<evidence type="ECO:0000256" key="1">
    <source>
        <dbReference type="PROSITE-ProRule" id="PRU00023"/>
    </source>
</evidence>
<accession>A0A540NC40</accession>
<dbReference type="AlphaFoldDB" id="A0A540NC40"/>
<keyword evidence="2" id="KW-1133">Transmembrane helix</keyword>
<comment type="caution">
    <text evidence="4">The sequence shown here is derived from an EMBL/GenBank/DDBJ whole genome shotgun (WGS) entry which is preliminary data.</text>
</comment>
<dbReference type="PROSITE" id="PS50297">
    <property type="entry name" value="ANK_REP_REGION"/>
    <property type="match status" value="1"/>
</dbReference>
<feature type="transmembrane region" description="Helical" evidence="2">
    <location>
        <begin position="797"/>
        <end position="822"/>
    </location>
</feature>
<dbReference type="GO" id="GO:0016020">
    <property type="term" value="C:membrane"/>
    <property type="evidence" value="ECO:0007669"/>
    <property type="project" value="TreeGrafter"/>
</dbReference>
<proteinExistence type="predicted"/>
<keyword evidence="1" id="KW-0040">ANK repeat</keyword>
<reference evidence="4 5" key="1">
    <citation type="journal article" date="2019" name="G3 (Bethesda)">
        <title>Sequencing of a Wild Apple (Malus baccata) Genome Unravels the Differences Between Cultivated and Wild Apple Species Regarding Disease Resistance and Cold Tolerance.</title>
        <authorList>
            <person name="Chen X."/>
        </authorList>
    </citation>
    <scope>NUCLEOTIDE SEQUENCE [LARGE SCALE GENOMIC DNA]</scope>
    <source>
        <strain evidence="5">cv. Shandingzi</strain>
        <tissue evidence="4">Leaves</tissue>
    </source>
</reference>
<name>A0A540NC40_MALBA</name>